<gene>
    <name evidence="1" type="ORF">CAMP_LOCUS3829</name>
</gene>
<keyword evidence="2" id="KW-1185">Reference proteome</keyword>
<dbReference type="EMBL" id="CANHGI010000002">
    <property type="protein sequence ID" value="CAI5441192.1"/>
    <property type="molecule type" value="Genomic_DNA"/>
</dbReference>
<evidence type="ECO:0000313" key="2">
    <source>
        <dbReference type="Proteomes" id="UP001152747"/>
    </source>
</evidence>
<proteinExistence type="predicted"/>
<organism evidence="1 2">
    <name type="scientific">Caenorhabditis angaria</name>
    <dbReference type="NCBI Taxonomy" id="860376"/>
    <lineage>
        <taxon>Eukaryota</taxon>
        <taxon>Metazoa</taxon>
        <taxon>Ecdysozoa</taxon>
        <taxon>Nematoda</taxon>
        <taxon>Chromadorea</taxon>
        <taxon>Rhabditida</taxon>
        <taxon>Rhabditina</taxon>
        <taxon>Rhabditomorpha</taxon>
        <taxon>Rhabditoidea</taxon>
        <taxon>Rhabditidae</taxon>
        <taxon>Peloderinae</taxon>
        <taxon>Caenorhabditis</taxon>
    </lineage>
</organism>
<accession>A0A9P1IDE1</accession>
<dbReference type="AlphaFoldDB" id="A0A9P1IDE1"/>
<comment type="caution">
    <text evidence="1">The sequence shown here is derived from an EMBL/GenBank/DDBJ whole genome shotgun (WGS) entry which is preliminary data.</text>
</comment>
<reference evidence="1" key="1">
    <citation type="submission" date="2022-11" db="EMBL/GenBank/DDBJ databases">
        <authorList>
            <person name="Kikuchi T."/>
        </authorList>
    </citation>
    <scope>NUCLEOTIDE SEQUENCE</scope>
    <source>
        <strain evidence="1">PS1010</strain>
    </source>
</reference>
<evidence type="ECO:0000313" key="1">
    <source>
        <dbReference type="EMBL" id="CAI5441192.1"/>
    </source>
</evidence>
<protein>
    <submittedName>
        <fullName evidence="1">Uncharacterized protein</fullName>
    </submittedName>
</protein>
<sequence length="85" mass="9764">MLQDIQIWQHNLEGELMWSAKYEVLNQPNIGFNISSAKLEKFLHKNFCGYLPIQLVPTAPKWLLPHVSIAVPRGNSLFLPISHEL</sequence>
<name>A0A9P1IDE1_9PELO</name>
<dbReference type="Proteomes" id="UP001152747">
    <property type="component" value="Unassembled WGS sequence"/>
</dbReference>